<dbReference type="Proteomes" id="UP001059380">
    <property type="component" value="Chromosome"/>
</dbReference>
<evidence type="ECO:0000313" key="2">
    <source>
        <dbReference type="Proteomes" id="UP001059380"/>
    </source>
</evidence>
<sequence>MSKQIRCCFNVLVEFRSRLRSQSRIFGKQTVAQLHPRIAKFPRDIAERGEAFNLLLAYKAALFFDAGQFINYETTQRYEHYNR</sequence>
<protein>
    <submittedName>
        <fullName evidence="1">Uncharacterized protein</fullName>
    </submittedName>
</protein>
<name>A0A9J7BQ97_9BACT</name>
<proteinExistence type="predicted"/>
<reference evidence="1" key="1">
    <citation type="submission" date="2021-04" db="EMBL/GenBank/DDBJ databases">
        <title>Phylogenetic analysis of Acidobacteriaceae.</title>
        <authorList>
            <person name="Qiu L."/>
            <person name="Zhang Q."/>
        </authorList>
    </citation>
    <scope>NUCLEOTIDE SEQUENCE</scope>
    <source>
        <strain evidence="1">DSM 25168</strain>
    </source>
</reference>
<accession>A0A9J7BQ97</accession>
<dbReference type="EMBL" id="CP093313">
    <property type="protein sequence ID" value="UWZ84872.1"/>
    <property type="molecule type" value="Genomic_DNA"/>
</dbReference>
<dbReference type="AlphaFoldDB" id="A0A9J7BQ97"/>
<organism evidence="1 2">
    <name type="scientific">Occallatibacter riparius</name>
    <dbReference type="NCBI Taxonomy" id="1002689"/>
    <lineage>
        <taxon>Bacteria</taxon>
        <taxon>Pseudomonadati</taxon>
        <taxon>Acidobacteriota</taxon>
        <taxon>Terriglobia</taxon>
        <taxon>Terriglobales</taxon>
        <taxon>Acidobacteriaceae</taxon>
        <taxon>Occallatibacter</taxon>
    </lineage>
</organism>
<dbReference type="KEGG" id="orp:MOP44_02780"/>
<gene>
    <name evidence="1" type="ORF">MOP44_02780</name>
</gene>
<keyword evidence="2" id="KW-1185">Reference proteome</keyword>
<evidence type="ECO:0000313" key="1">
    <source>
        <dbReference type="EMBL" id="UWZ84872.1"/>
    </source>
</evidence>